<evidence type="ECO:0000259" key="2">
    <source>
        <dbReference type="Pfam" id="PF04909"/>
    </source>
</evidence>
<dbReference type="InterPro" id="IPR032466">
    <property type="entry name" value="Metal_Hydrolase"/>
</dbReference>
<dbReference type="PANTHER" id="PTHR43569:SF1">
    <property type="entry name" value="BLL3371 PROTEIN"/>
    <property type="match status" value="1"/>
</dbReference>
<organism evidence="3 4">
    <name type="scientific">Mesorhizobium metallidurans STM 2683</name>
    <dbReference type="NCBI Taxonomy" id="1297569"/>
    <lineage>
        <taxon>Bacteria</taxon>
        <taxon>Pseudomonadati</taxon>
        <taxon>Pseudomonadota</taxon>
        <taxon>Alphaproteobacteria</taxon>
        <taxon>Hyphomicrobiales</taxon>
        <taxon>Phyllobacteriaceae</taxon>
        <taxon>Mesorhizobium</taxon>
    </lineage>
</organism>
<gene>
    <name evidence="3" type="ORF">MESS2_650133</name>
</gene>
<proteinExistence type="inferred from homology"/>
<dbReference type="InterPro" id="IPR052350">
    <property type="entry name" value="Metallo-dep_Lactonases"/>
</dbReference>
<dbReference type="eggNOG" id="COG3618">
    <property type="taxonomic scope" value="Bacteria"/>
</dbReference>
<dbReference type="GO" id="GO:0016787">
    <property type="term" value="F:hydrolase activity"/>
    <property type="evidence" value="ECO:0007669"/>
    <property type="project" value="InterPro"/>
</dbReference>
<evidence type="ECO:0000256" key="1">
    <source>
        <dbReference type="ARBA" id="ARBA00038310"/>
    </source>
</evidence>
<accession>M5EVG5</accession>
<dbReference type="Proteomes" id="UP000012062">
    <property type="component" value="Unassembled WGS sequence"/>
</dbReference>
<protein>
    <recommendedName>
        <fullName evidence="2">Amidohydrolase-related domain-containing protein</fullName>
    </recommendedName>
</protein>
<evidence type="ECO:0000313" key="4">
    <source>
        <dbReference type="Proteomes" id="UP000012062"/>
    </source>
</evidence>
<dbReference type="Gene3D" id="3.20.20.140">
    <property type="entry name" value="Metal-dependent hydrolases"/>
    <property type="match status" value="1"/>
</dbReference>
<reference evidence="3 4" key="1">
    <citation type="submission" date="2013-02" db="EMBL/GenBank/DDBJ databases">
        <authorList>
            <person name="Genoscope - CEA"/>
        </authorList>
    </citation>
    <scope>NUCLEOTIDE SEQUENCE [LARGE SCALE GENOMIC DNA]</scope>
    <source>
        <strain evidence="3 4">STM 2683</strain>
    </source>
</reference>
<dbReference type="SUPFAM" id="SSF51556">
    <property type="entry name" value="Metallo-dependent hydrolases"/>
    <property type="match status" value="1"/>
</dbReference>
<evidence type="ECO:0000313" key="3">
    <source>
        <dbReference type="EMBL" id="CCV07908.1"/>
    </source>
</evidence>
<keyword evidence="4" id="KW-1185">Reference proteome</keyword>
<dbReference type="PANTHER" id="PTHR43569">
    <property type="entry name" value="AMIDOHYDROLASE"/>
    <property type="match status" value="1"/>
</dbReference>
<feature type="domain" description="Amidohydrolase-related" evidence="2">
    <location>
        <begin position="11"/>
        <end position="299"/>
    </location>
</feature>
<sequence>MEKGFMMQKAIDAHFHIWRQKDQPWLIGPMVPRIFGPYEPIRRDYPIEEFLADQRNSDVEKAIYVQTNWAKEDFEKEVAFLQKTAEETGWPHAIVGYADMTVDDVRPQIDRLKKYPLLRGVRMQLHWHEAPAFRFAASADQVIDPKVRANVARLKDYGLSFDLQLFPAQMKDGLTLVGENPDTNFILTHAGMLTGMEPETTQAWKAGLRTLSAAPNFYAKLSGLGTFIHRNDPALIAYIVDNAIDILGSDQLMFGSNFPIEKLWTSHAELIKVHREAVAKHGAAAEADIFWNTAEKVYKPA</sequence>
<dbReference type="InterPro" id="IPR006680">
    <property type="entry name" value="Amidohydro-rel"/>
</dbReference>
<comment type="caution">
    <text evidence="3">The sequence shown here is derived from an EMBL/GenBank/DDBJ whole genome shotgun (WGS) entry which is preliminary data.</text>
</comment>
<dbReference type="AlphaFoldDB" id="M5EVG5"/>
<dbReference type="EMBL" id="CAUM01000134">
    <property type="protein sequence ID" value="CCV07908.1"/>
    <property type="molecule type" value="Genomic_DNA"/>
</dbReference>
<name>M5EVG5_9HYPH</name>
<dbReference type="STRING" id="1297569.MESS2_650133"/>
<comment type="similarity">
    <text evidence="1">Belongs to the metallo-dependent hydrolases superfamily.</text>
</comment>
<dbReference type="Pfam" id="PF04909">
    <property type="entry name" value="Amidohydro_2"/>
    <property type="match status" value="1"/>
</dbReference>